<reference evidence="2 3" key="1">
    <citation type="submission" date="2018-11" db="EMBL/GenBank/DDBJ databases">
        <authorList>
            <consortium name="Pathogen Informatics"/>
        </authorList>
    </citation>
    <scope>NUCLEOTIDE SEQUENCE [LARGE SCALE GENOMIC DNA]</scope>
</reference>
<organism evidence="2 3">
    <name type="scientific">Rodentolepis nana</name>
    <name type="common">Dwarf tapeworm</name>
    <name type="synonym">Hymenolepis nana</name>
    <dbReference type="NCBI Taxonomy" id="102285"/>
    <lineage>
        <taxon>Eukaryota</taxon>
        <taxon>Metazoa</taxon>
        <taxon>Spiralia</taxon>
        <taxon>Lophotrochozoa</taxon>
        <taxon>Platyhelminthes</taxon>
        <taxon>Cestoda</taxon>
        <taxon>Eucestoda</taxon>
        <taxon>Cyclophyllidea</taxon>
        <taxon>Hymenolepididae</taxon>
        <taxon>Rodentolepis</taxon>
    </lineage>
</organism>
<gene>
    <name evidence="2" type="ORF">HNAJ_LOCUS13287</name>
</gene>
<sequence>MIPGSKGLEDRVSWDDSGGGRRRSTKDCVEVRRKERLR</sequence>
<proteinExistence type="predicted"/>
<feature type="compositionally biased region" description="Basic and acidic residues" evidence="1">
    <location>
        <begin position="25"/>
        <end position="38"/>
    </location>
</feature>
<protein>
    <submittedName>
        <fullName evidence="2">Uncharacterized protein</fullName>
    </submittedName>
</protein>
<dbReference type="Proteomes" id="UP000278807">
    <property type="component" value="Unassembled WGS sequence"/>
</dbReference>
<dbReference type="EMBL" id="UZAE01015222">
    <property type="protein sequence ID" value="VDO15459.1"/>
    <property type="molecule type" value="Genomic_DNA"/>
</dbReference>
<dbReference type="AlphaFoldDB" id="A0A3P7T786"/>
<evidence type="ECO:0000313" key="3">
    <source>
        <dbReference type="Proteomes" id="UP000278807"/>
    </source>
</evidence>
<name>A0A3P7T786_RODNA</name>
<evidence type="ECO:0000313" key="2">
    <source>
        <dbReference type="EMBL" id="VDO15459.1"/>
    </source>
</evidence>
<evidence type="ECO:0000256" key="1">
    <source>
        <dbReference type="SAM" id="MobiDB-lite"/>
    </source>
</evidence>
<keyword evidence="3" id="KW-1185">Reference proteome</keyword>
<accession>A0A3P7T786</accession>
<feature type="region of interest" description="Disordered" evidence="1">
    <location>
        <begin position="1"/>
        <end position="38"/>
    </location>
</feature>